<organism evidence="3 4">
    <name type="scientific">Panicum miliaceum</name>
    <name type="common">Proso millet</name>
    <name type="synonym">Broomcorn millet</name>
    <dbReference type="NCBI Taxonomy" id="4540"/>
    <lineage>
        <taxon>Eukaryota</taxon>
        <taxon>Viridiplantae</taxon>
        <taxon>Streptophyta</taxon>
        <taxon>Embryophyta</taxon>
        <taxon>Tracheophyta</taxon>
        <taxon>Spermatophyta</taxon>
        <taxon>Magnoliopsida</taxon>
        <taxon>Liliopsida</taxon>
        <taxon>Poales</taxon>
        <taxon>Poaceae</taxon>
        <taxon>PACMAD clade</taxon>
        <taxon>Panicoideae</taxon>
        <taxon>Panicodae</taxon>
        <taxon>Paniceae</taxon>
        <taxon>Panicinae</taxon>
        <taxon>Panicum</taxon>
        <taxon>Panicum sect. Panicum</taxon>
    </lineage>
</organism>
<evidence type="ECO:0000313" key="3">
    <source>
        <dbReference type="EMBL" id="RLM86132.1"/>
    </source>
</evidence>
<keyword evidence="2" id="KW-0808">Transferase</keyword>
<dbReference type="AlphaFoldDB" id="A0A3L6QQM3"/>
<dbReference type="STRING" id="4540.A0A3L6QQM3"/>
<dbReference type="GO" id="GO:0080043">
    <property type="term" value="F:quercetin 3-O-glucosyltransferase activity"/>
    <property type="evidence" value="ECO:0007669"/>
    <property type="project" value="TreeGrafter"/>
</dbReference>
<protein>
    <submittedName>
        <fullName evidence="3">UDP-glycosyltransferase 74F2-like</fullName>
    </submittedName>
</protein>
<dbReference type="PANTHER" id="PTHR11926">
    <property type="entry name" value="GLUCOSYL/GLUCURONOSYL TRANSFERASES"/>
    <property type="match status" value="1"/>
</dbReference>
<evidence type="ECO:0000256" key="2">
    <source>
        <dbReference type="ARBA" id="ARBA00022679"/>
    </source>
</evidence>
<keyword evidence="4" id="KW-1185">Reference proteome</keyword>
<dbReference type="InterPro" id="IPR002213">
    <property type="entry name" value="UDP_glucos_trans"/>
</dbReference>
<dbReference type="EMBL" id="PQIB02000011">
    <property type="protein sequence ID" value="RLM86132.1"/>
    <property type="molecule type" value="Genomic_DNA"/>
</dbReference>
<dbReference type="PANTHER" id="PTHR11926:SF1515">
    <property type="entry name" value="GLYCOSYLTRANSFERASE"/>
    <property type="match status" value="1"/>
</dbReference>
<name>A0A3L6QQM3_PANMI</name>
<dbReference type="GO" id="GO:0080044">
    <property type="term" value="F:quercetin 7-O-glucosyltransferase activity"/>
    <property type="evidence" value="ECO:0007669"/>
    <property type="project" value="TreeGrafter"/>
</dbReference>
<dbReference type="OrthoDB" id="5835829at2759"/>
<comment type="caution">
    <text evidence="3">The sequence shown here is derived from an EMBL/GenBank/DDBJ whole genome shotgun (WGS) entry which is preliminary data.</text>
</comment>
<dbReference type="Proteomes" id="UP000275267">
    <property type="component" value="Unassembled WGS sequence"/>
</dbReference>
<sequence>MDDGAATTAVVQGLGARVELLPFPGMQGHANPMVQLGHRLTFHGLRPTLVVSRHVLSTAAAATSGSCCFLTHCGWNSTIESIVTGVPMVAMPQWADQQKYLTSGRSRRCGKKMHKAIFYAKN</sequence>
<accession>A0A3L6QQM3</accession>
<reference evidence="4" key="1">
    <citation type="journal article" date="2019" name="Nat. Commun.">
        <title>The genome of broomcorn millet.</title>
        <authorList>
            <person name="Zou C."/>
            <person name="Miki D."/>
            <person name="Li D."/>
            <person name="Tang Q."/>
            <person name="Xiao L."/>
            <person name="Rajput S."/>
            <person name="Deng P."/>
            <person name="Jia W."/>
            <person name="Huang R."/>
            <person name="Zhang M."/>
            <person name="Sun Y."/>
            <person name="Hu J."/>
            <person name="Fu X."/>
            <person name="Schnable P.S."/>
            <person name="Li F."/>
            <person name="Zhang H."/>
            <person name="Feng B."/>
            <person name="Zhu X."/>
            <person name="Liu R."/>
            <person name="Schnable J.C."/>
            <person name="Zhu J.-K."/>
            <person name="Zhang H."/>
        </authorList>
    </citation>
    <scope>NUCLEOTIDE SEQUENCE [LARGE SCALE GENOMIC DNA]</scope>
</reference>
<evidence type="ECO:0000256" key="1">
    <source>
        <dbReference type="ARBA" id="ARBA00009995"/>
    </source>
</evidence>
<dbReference type="SUPFAM" id="SSF53756">
    <property type="entry name" value="UDP-Glycosyltransferase/glycogen phosphorylase"/>
    <property type="match status" value="2"/>
</dbReference>
<comment type="similarity">
    <text evidence="1">Belongs to the UDP-glycosyltransferase family.</text>
</comment>
<dbReference type="Gene3D" id="3.40.50.2000">
    <property type="entry name" value="Glycogen Phosphorylase B"/>
    <property type="match status" value="1"/>
</dbReference>
<proteinExistence type="inferred from homology"/>
<evidence type="ECO:0000313" key="4">
    <source>
        <dbReference type="Proteomes" id="UP000275267"/>
    </source>
</evidence>
<gene>
    <name evidence="3" type="ORF">C2845_PM04G16610</name>
</gene>
<dbReference type="Pfam" id="PF00201">
    <property type="entry name" value="UDPGT"/>
    <property type="match status" value="1"/>
</dbReference>